<dbReference type="PANTHER" id="PTHR33841">
    <property type="entry name" value="DNA METHYLTRANSFERASE YEEA-RELATED"/>
    <property type="match status" value="1"/>
</dbReference>
<evidence type="ECO:0000313" key="7">
    <source>
        <dbReference type="EMBL" id="MFD1180757.1"/>
    </source>
</evidence>
<proteinExistence type="predicted"/>
<dbReference type="InterPro" id="IPR050953">
    <property type="entry name" value="N4_N6_ade-DNA_methylase"/>
</dbReference>
<organism evidence="7 8">
    <name type="scientific">Paenibacillus timonensis</name>
    <dbReference type="NCBI Taxonomy" id="225915"/>
    <lineage>
        <taxon>Bacteria</taxon>
        <taxon>Bacillati</taxon>
        <taxon>Bacillota</taxon>
        <taxon>Bacilli</taxon>
        <taxon>Bacillales</taxon>
        <taxon>Paenibacillaceae</taxon>
        <taxon>Paenibacillus</taxon>
    </lineage>
</organism>
<dbReference type="Gene3D" id="3.40.50.150">
    <property type="entry name" value="Vaccinia Virus protein VP39"/>
    <property type="match status" value="1"/>
</dbReference>
<name>A0ABW3S7I1_9BACL</name>
<evidence type="ECO:0000313" key="8">
    <source>
        <dbReference type="Proteomes" id="UP001597211"/>
    </source>
</evidence>
<dbReference type="RefSeq" id="WP_240267621.1">
    <property type="nucleotide sequence ID" value="NZ_JAKSXN010000003.1"/>
</dbReference>
<dbReference type="CDD" id="cd02440">
    <property type="entry name" value="AdoMet_MTases"/>
    <property type="match status" value="1"/>
</dbReference>
<dbReference type="InterPro" id="IPR011639">
    <property type="entry name" value="MethylTrfase_TaqI-like_dom"/>
</dbReference>
<dbReference type="PRINTS" id="PR00507">
    <property type="entry name" value="N12N6MTFRASE"/>
</dbReference>
<dbReference type="Pfam" id="PF07669">
    <property type="entry name" value="Eco57I"/>
    <property type="match status" value="1"/>
</dbReference>
<evidence type="ECO:0000259" key="6">
    <source>
        <dbReference type="Pfam" id="PF07669"/>
    </source>
</evidence>
<feature type="domain" description="Type II methyltransferase M.TaqI-like" evidence="6">
    <location>
        <begin position="116"/>
        <end position="234"/>
    </location>
</feature>
<dbReference type="Proteomes" id="UP001597211">
    <property type="component" value="Unassembled WGS sequence"/>
</dbReference>
<dbReference type="EMBL" id="JBHTKZ010000006">
    <property type="protein sequence ID" value="MFD1180757.1"/>
    <property type="molecule type" value="Genomic_DNA"/>
</dbReference>
<keyword evidence="8" id="KW-1185">Reference proteome</keyword>
<accession>A0ABW3S7I1</accession>
<keyword evidence="2 7" id="KW-0489">Methyltransferase</keyword>
<comment type="catalytic activity">
    <reaction evidence="5">
        <text>a 2'-deoxyadenosine in DNA + S-adenosyl-L-methionine = an N(6)-methyl-2'-deoxyadenosine in DNA + S-adenosyl-L-homocysteine + H(+)</text>
        <dbReference type="Rhea" id="RHEA:15197"/>
        <dbReference type="Rhea" id="RHEA-COMP:12418"/>
        <dbReference type="Rhea" id="RHEA-COMP:12419"/>
        <dbReference type="ChEBI" id="CHEBI:15378"/>
        <dbReference type="ChEBI" id="CHEBI:57856"/>
        <dbReference type="ChEBI" id="CHEBI:59789"/>
        <dbReference type="ChEBI" id="CHEBI:90615"/>
        <dbReference type="ChEBI" id="CHEBI:90616"/>
        <dbReference type="EC" id="2.1.1.72"/>
    </reaction>
</comment>
<dbReference type="PANTHER" id="PTHR33841:SF1">
    <property type="entry name" value="DNA METHYLTRANSFERASE A"/>
    <property type="match status" value="1"/>
</dbReference>
<dbReference type="EC" id="2.1.1.72" evidence="1"/>
<keyword evidence="4" id="KW-0949">S-adenosyl-L-methionine</keyword>
<reference evidence="8" key="1">
    <citation type="journal article" date="2019" name="Int. J. Syst. Evol. Microbiol.">
        <title>The Global Catalogue of Microorganisms (GCM) 10K type strain sequencing project: providing services to taxonomists for standard genome sequencing and annotation.</title>
        <authorList>
            <consortium name="The Broad Institute Genomics Platform"/>
            <consortium name="The Broad Institute Genome Sequencing Center for Infectious Disease"/>
            <person name="Wu L."/>
            <person name="Ma J."/>
        </authorList>
    </citation>
    <scope>NUCLEOTIDE SEQUENCE [LARGE SCALE GENOMIC DNA]</scope>
    <source>
        <strain evidence="8">CCUG 48216</strain>
    </source>
</reference>
<protein>
    <recommendedName>
        <fullName evidence="1">site-specific DNA-methyltransferase (adenine-specific)</fullName>
        <ecNumber evidence="1">2.1.1.72</ecNumber>
    </recommendedName>
</protein>
<evidence type="ECO:0000256" key="5">
    <source>
        <dbReference type="ARBA" id="ARBA00047942"/>
    </source>
</evidence>
<dbReference type="GO" id="GO:0008168">
    <property type="term" value="F:methyltransferase activity"/>
    <property type="evidence" value="ECO:0007669"/>
    <property type="project" value="UniProtKB-KW"/>
</dbReference>
<evidence type="ECO:0000256" key="1">
    <source>
        <dbReference type="ARBA" id="ARBA00011900"/>
    </source>
</evidence>
<comment type="caution">
    <text evidence="7">The sequence shown here is derived from an EMBL/GenBank/DDBJ whole genome shotgun (WGS) entry which is preliminary data.</text>
</comment>
<evidence type="ECO:0000256" key="2">
    <source>
        <dbReference type="ARBA" id="ARBA00022603"/>
    </source>
</evidence>
<dbReference type="SUPFAM" id="SSF53335">
    <property type="entry name" value="S-adenosyl-L-methionine-dependent methyltransferases"/>
    <property type="match status" value="1"/>
</dbReference>
<evidence type="ECO:0000256" key="3">
    <source>
        <dbReference type="ARBA" id="ARBA00022679"/>
    </source>
</evidence>
<keyword evidence="3" id="KW-0808">Transferase</keyword>
<sequence length="268" mass="30908">MWGTFSELATKETFDLSPIINNIRIEANKKNSEGKRKKYSQYFTEINLAQFMAQMFDQHYDHLRILDPGAGVGSLTAAIIDKVCAQKVKPRMITATFYEIDSSMIPYLKRSIEFFQKKCSSEEILFNYNIYNQDFLESCVGEQQIDRFNCIIMNPPYKKLSGSSKIKKVLSNSGIEVANLYTAFLAVSARFLDESGTLIAITPRSFCNGTYFRSFRKDFLSKISFDRIHIFNSRSTLFKEDDVLQENIILYGGREKRRTLLTLLLVMD</sequence>
<dbReference type="InterPro" id="IPR029063">
    <property type="entry name" value="SAM-dependent_MTases_sf"/>
</dbReference>
<gene>
    <name evidence="7" type="ORF">ACFQ2Z_05260</name>
</gene>
<evidence type="ECO:0000256" key="4">
    <source>
        <dbReference type="ARBA" id="ARBA00022691"/>
    </source>
</evidence>
<dbReference type="GO" id="GO:0032259">
    <property type="term" value="P:methylation"/>
    <property type="evidence" value="ECO:0007669"/>
    <property type="project" value="UniProtKB-KW"/>
</dbReference>